<feature type="region of interest" description="Disordered" evidence="1">
    <location>
        <begin position="53"/>
        <end position="78"/>
    </location>
</feature>
<comment type="caution">
    <text evidence="2">The sequence shown here is derived from an EMBL/GenBank/DDBJ whole genome shotgun (WGS) entry which is preliminary data.</text>
</comment>
<reference evidence="2 3" key="1">
    <citation type="submission" date="2024-05" db="EMBL/GenBank/DDBJ databases">
        <title>Genome sequencing and assembly of Indian major carp, Cirrhinus mrigala (Hamilton, 1822).</title>
        <authorList>
            <person name="Mohindra V."/>
            <person name="Chowdhury L.M."/>
            <person name="Lal K."/>
            <person name="Jena J.K."/>
        </authorList>
    </citation>
    <scope>NUCLEOTIDE SEQUENCE [LARGE SCALE GENOMIC DNA]</scope>
    <source>
        <strain evidence="2">CM1030</strain>
        <tissue evidence="2">Blood</tissue>
    </source>
</reference>
<dbReference type="EMBL" id="JAMKFB020000016">
    <property type="protein sequence ID" value="KAL0171170.1"/>
    <property type="molecule type" value="Genomic_DNA"/>
</dbReference>
<dbReference type="AlphaFoldDB" id="A0ABD0PBB5"/>
<protein>
    <submittedName>
        <fullName evidence="2">Uncharacterized protein</fullName>
    </submittedName>
</protein>
<dbReference type="Proteomes" id="UP001529510">
    <property type="component" value="Unassembled WGS sequence"/>
</dbReference>
<sequence>MATSEEVTYFVVNNIPSRFRSADLRNYFSQFVESKGFACFHYRHRPEVRVQSAGLADNVSGSSERTGGSDGSEGKPAGSCCCVVSVRSQESDRFMKMYSGNQWIDFKGDWLRRKCLIRRVKVSEQA</sequence>
<gene>
    <name evidence="2" type="ORF">M9458_031481</name>
</gene>
<dbReference type="InterPro" id="IPR040341">
    <property type="entry name" value="GPATCH3"/>
</dbReference>
<keyword evidence="3" id="KW-1185">Reference proteome</keyword>
<evidence type="ECO:0000256" key="1">
    <source>
        <dbReference type="SAM" id="MobiDB-lite"/>
    </source>
</evidence>
<dbReference type="PANTHER" id="PTHR14390">
    <property type="entry name" value="G PATCH DOMAIN CONTAINING PROTEIN 3"/>
    <property type="match status" value="1"/>
</dbReference>
<name>A0ABD0PBB5_CIRMR</name>
<evidence type="ECO:0000313" key="2">
    <source>
        <dbReference type="EMBL" id="KAL0171170.1"/>
    </source>
</evidence>
<dbReference type="PANTHER" id="PTHR14390:SF2">
    <property type="entry name" value="G PATCH DOMAIN-CONTAINING PROTEIN 3"/>
    <property type="match status" value="1"/>
</dbReference>
<feature type="non-terminal residue" evidence="2">
    <location>
        <position position="126"/>
    </location>
</feature>
<accession>A0ABD0PBB5</accession>
<organism evidence="2 3">
    <name type="scientific">Cirrhinus mrigala</name>
    <name type="common">Mrigala</name>
    <dbReference type="NCBI Taxonomy" id="683832"/>
    <lineage>
        <taxon>Eukaryota</taxon>
        <taxon>Metazoa</taxon>
        <taxon>Chordata</taxon>
        <taxon>Craniata</taxon>
        <taxon>Vertebrata</taxon>
        <taxon>Euteleostomi</taxon>
        <taxon>Actinopterygii</taxon>
        <taxon>Neopterygii</taxon>
        <taxon>Teleostei</taxon>
        <taxon>Ostariophysi</taxon>
        <taxon>Cypriniformes</taxon>
        <taxon>Cyprinidae</taxon>
        <taxon>Labeoninae</taxon>
        <taxon>Labeonini</taxon>
        <taxon>Cirrhinus</taxon>
    </lineage>
</organism>
<proteinExistence type="predicted"/>
<evidence type="ECO:0000313" key="3">
    <source>
        <dbReference type="Proteomes" id="UP001529510"/>
    </source>
</evidence>